<keyword evidence="4" id="KW-1185">Reference proteome</keyword>
<evidence type="ECO:0000256" key="1">
    <source>
        <dbReference type="SAM" id="MobiDB-lite"/>
    </source>
</evidence>
<accession>A0A1Z5RHZ3</accession>
<protein>
    <submittedName>
        <fullName evidence="3">Uncharacterized protein</fullName>
    </submittedName>
</protein>
<reference evidence="3 4" key="1">
    <citation type="journal article" date="2009" name="Nature">
        <title>The Sorghum bicolor genome and the diversification of grasses.</title>
        <authorList>
            <person name="Paterson A.H."/>
            <person name="Bowers J.E."/>
            <person name="Bruggmann R."/>
            <person name="Dubchak I."/>
            <person name="Grimwood J."/>
            <person name="Gundlach H."/>
            <person name="Haberer G."/>
            <person name="Hellsten U."/>
            <person name="Mitros T."/>
            <person name="Poliakov A."/>
            <person name="Schmutz J."/>
            <person name="Spannagl M."/>
            <person name="Tang H."/>
            <person name="Wang X."/>
            <person name="Wicker T."/>
            <person name="Bharti A.K."/>
            <person name="Chapman J."/>
            <person name="Feltus F.A."/>
            <person name="Gowik U."/>
            <person name="Grigoriev I.V."/>
            <person name="Lyons E."/>
            <person name="Maher C.A."/>
            <person name="Martis M."/>
            <person name="Narechania A."/>
            <person name="Otillar R.P."/>
            <person name="Penning B.W."/>
            <person name="Salamov A.A."/>
            <person name="Wang Y."/>
            <person name="Zhang L."/>
            <person name="Carpita N.C."/>
            <person name="Freeling M."/>
            <person name="Gingle A.R."/>
            <person name="Hash C.T."/>
            <person name="Keller B."/>
            <person name="Klein P."/>
            <person name="Kresovich S."/>
            <person name="McCann M.C."/>
            <person name="Ming R."/>
            <person name="Peterson D.G."/>
            <person name="Mehboob-ur-Rahman"/>
            <person name="Ware D."/>
            <person name="Westhoff P."/>
            <person name="Mayer K.F."/>
            <person name="Messing J."/>
            <person name="Rokhsar D.S."/>
        </authorList>
    </citation>
    <scope>NUCLEOTIDE SEQUENCE [LARGE SCALE GENOMIC DNA]</scope>
    <source>
        <strain evidence="4">cv. BTx623</strain>
    </source>
</reference>
<proteinExistence type="predicted"/>
<dbReference type="OMA" id="ASKAMKC"/>
<dbReference type="InParanoid" id="A0A1Z5RHZ3"/>
<sequence>MEEASNPLIQRGSCVCACACGGAGGGAGAGGGGARGGEVVPRAGSGKEELVVDLEKGQQGRQGHRHREEDPSPAATTVADAQLAMDEEIGIAANEAIKCVLRGLILLLWVYLVDWMRRYMTNQSTEEFIFTVFPLGTFITSVSVFFCLLMGCLDECMDEQEHSTNDSKE</sequence>
<reference evidence="4" key="2">
    <citation type="journal article" date="2018" name="Plant J.">
        <title>The Sorghum bicolor reference genome: improved assembly, gene annotations, a transcriptome atlas, and signatures of genome organization.</title>
        <authorList>
            <person name="McCormick R.F."/>
            <person name="Truong S.K."/>
            <person name="Sreedasyam A."/>
            <person name="Jenkins J."/>
            <person name="Shu S."/>
            <person name="Sims D."/>
            <person name="Kennedy M."/>
            <person name="Amirebrahimi M."/>
            <person name="Weers B.D."/>
            <person name="McKinley B."/>
            <person name="Mattison A."/>
            <person name="Morishige D.T."/>
            <person name="Grimwood J."/>
            <person name="Schmutz J."/>
            <person name="Mullet J.E."/>
        </authorList>
    </citation>
    <scope>NUCLEOTIDE SEQUENCE [LARGE SCALE GENOMIC DNA]</scope>
    <source>
        <strain evidence="4">cv. BTx623</strain>
    </source>
</reference>
<dbReference type="Proteomes" id="UP000000768">
    <property type="component" value="Chromosome 5"/>
</dbReference>
<dbReference type="Gramene" id="OQU83055">
    <property type="protein sequence ID" value="OQU83055"/>
    <property type="gene ID" value="SORBI_3005G068600"/>
</dbReference>
<feature type="region of interest" description="Disordered" evidence="1">
    <location>
        <begin position="56"/>
        <end position="75"/>
    </location>
</feature>
<evidence type="ECO:0000313" key="4">
    <source>
        <dbReference type="Proteomes" id="UP000000768"/>
    </source>
</evidence>
<dbReference type="EMBL" id="CM000764">
    <property type="protein sequence ID" value="OQU83055.1"/>
    <property type="molecule type" value="Genomic_DNA"/>
</dbReference>
<keyword evidence="2" id="KW-0472">Membrane</keyword>
<name>A0A1Z5RHZ3_SORBI</name>
<dbReference type="AlphaFoldDB" id="A0A1Z5RHZ3"/>
<feature type="transmembrane region" description="Helical" evidence="2">
    <location>
        <begin position="128"/>
        <end position="153"/>
    </location>
</feature>
<evidence type="ECO:0000313" key="3">
    <source>
        <dbReference type="EMBL" id="OQU83055.1"/>
    </source>
</evidence>
<keyword evidence="2" id="KW-0812">Transmembrane</keyword>
<evidence type="ECO:0000256" key="2">
    <source>
        <dbReference type="SAM" id="Phobius"/>
    </source>
</evidence>
<keyword evidence="2" id="KW-1133">Transmembrane helix</keyword>
<gene>
    <name evidence="3" type="ORF">SORBI_3005G068600</name>
</gene>
<feature type="transmembrane region" description="Helical" evidence="2">
    <location>
        <begin position="99"/>
        <end position="116"/>
    </location>
</feature>
<organism evidence="3 4">
    <name type="scientific">Sorghum bicolor</name>
    <name type="common">Sorghum</name>
    <name type="synonym">Sorghum vulgare</name>
    <dbReference type="NCBI Taxonomy" id="4558"/>
    <lineage>
        <taxon>Eukaryota</taxon>
        <taxon>Viridiplantae</taxon>
        <taxon>Streptophyta</taxon>
        <taxon>Embryophyta</taxon>
        <taxon>Tracheophyta</taxon>
        <taxon>Spermatophyta</taxon>
        <taxon>Magnoliopsida</taxon>
        <taxon>Liliopsida</taxon>
        <taxon>Poales</taxon>
        <taxon>Poaceae</taxon>
        <taxon>PACMAD clade</taxon>
        <taxon>Panicoideae</taxon>
        <taxon>Andropogonodae</taxon>
        <taxon>Andropogoneae</taxon>
        <taxon>Sorghinae</taxon>
        <taxon>Sorghum</taxon>
    </lineage>
</organism>